<evidence type="ECO:0000256" key="10">
    <source>
        <dbReference type="PIRNR" id="PIRNR015601"/>
    </source>
</evidence>
<dbReference type="PIRSF" id="PIRSF015601">
    <property type="entry name" value="MTase_slr0722"/>
    <property type="match status" value="1"/>
</dbReference>
<evidence type="ECO:0000256" key="7">
    <source>
        <dbReference type="ARBA" id="ARBA00022691"/>
    </source>
</evidence>
<dbReference type="SUPFAM" id="SSF75217">
    <property type="entry name" value="alpha/beta knot"/>
    <property type="match status" value="1"/>
</dbReference>
<keyword evidence="5 10" id="KW-0489">Methyltransferase</keyword>
<dbReference type="GO" id="GO:0005737">
    <property type="term" value="C:cytoplasm"/>
    <property type="evidence" value="ECO:0007669"/>
    <property type="project" value="UniProtKB-SubCell"/>
</dbReference>
<keyword evidence="14" id="KW-1185">Reference proteome</keyword>
<name>I0AL32_IGNAJ</name>
<dbReference type="STRING" id="945713.IALB_1984"/>
<dbReference type="RefSeq" id="WP_014560838.1">
    <property type="nucleotide sequence ID" value="NC_017464.1"/>
</dbReference>
<dbReference type="PATRIC" id="fig|945713.3.peg.1988"/>
<dbReference type="AlphaFoldDB" id="I0AL32"/>
<dbReference type="Pfam" id="PF20260">
    <property type="entry name" value="PUA_4"/>
    <property type="match status" value="1"/>
</dbReference>
<keyword evidence="7 10" id="KW-0949">S-adenosyl-L-methionine</keyword>
<keyword evidence="6 10" id="KW-0808">Transferase</keyword>
<evidence type="ECO:0000256" key="3">
    <source>
        <dbReference type="ARBA" id="ARBA00022490"/>
    </source>
</evidence>
<dbReference type="GO" id="GO:0070042">
    <property type="term" value="F:rRNA (uridine-N3-)-methyltransferase activity"/>
    <property type="evidence" value="ECO:0007669"/>
    <property type="project" value="TreeGrafter"/>
</dbReference>
<evidence type="ECO:0000256" key="2">
    <source>
        <dbReference type="ARBA" id="ARBA00005528"/>
    </source>
</evidence>
<comment type="subcellular location">
    <subcellularLocation>
        <location evidence="1 10">Cytoplasm</location>
    </subcellularLocation>
</comment>
<gene>
    <name evidence="13" type="primary">rsmE</name>
    <name evidence="13" type="ordered locus">IALB_1984</name>
</gene>
<organism evidence="13 14">
    <name type="scientific">Ignavibacterium album (strain DSM 19864 / JCM 16511 / NBRC 101810 / Mat9-16)</name>
    <dbReference type="NCBI Taxonomy" id="945713"/>
    <lineage>
        <taxon>Bacteria</taxon>
        <taxon>Pseudomonadati</taxon>
        <taxon>Ignavibacteriota</taxon>
        <taxon>Ignavibacteria</taxon>
        <taxon>Ignavibacteriales</taxon>
        <taxon>Ignavibacteriaceae</taxon>
        <taxon>Ignavibacterium</taxon>
    </lineage>
</organism>
<dbReference type="HOGENOM" id="CLU_067442_3_0_10"/>
<evidence type="ECO:0000256" key="1">
    <source>
        <dbReference type="ARBA" id="ARBA00004496"/>
    </source>
</evidence>
<dbReference type="eggNOG" id="COG1385">
    <property type="taxonomic scope" value="Bacteria"/>
</dbReference>
<sequence>MEKQNGYLTLELLSDIQLFYSEEVSSDSIILSNDEFHHCTKVLRKKIGNQIFITDGKGKIYNCTIETIGKKELKAVINSSISFEEKFPNYIFCIPLLHNKDRFRFAIEKLIEQGITRIFLFKAQRAVAEKINIDKLNKIAIETLKQSLQSILPEFKFVSSLEELNYYKGHKIIFDQKSELKFDKKFINESEPHYFIFGPEGGLTEEETESLLDKNIFSLADNRLRSETAIIKVASILTL</sequence>
<evidence type="ECO:0000256" key="6">
    <source>
        <dbReference type="ARBA" id="ARBA00022679"/>
    </source>
</evidence>
<dbReference type="InterPro" id="IPR029026">
    <property type="entry name" value="tRNA_m1G_MTases_N"/>
</dbReference>
<comment type="catalytic activity">
    <reaction evidence="9 10">
        <text>uridine(1498) in 16S rRNA + S-adenosyl-L-methionine = N(3)-methyluridine(1498) in 16S rRNA + S-adenosyl-L-homocysteine + H(+)</text>
        <dbReference type="Rhea" id="RHEA:42920"/>
        <dbReference type="Rhea" id="RHEA-COMP:10283"/>
        <dbReference type="Rhea" id="RHEA-COMP:10284"/>
        <dbReference type="ChEBI" id="CHEBI:15378"/>
        <dbReference type="ChEBI" id="CHEBI:57856"/>
        <dbReference type="ChEBI" id="CHEBI:59789"/>
        <dbReference type="ChEBI" id="CHEBI:65315"/>
        <dbReference type="ChEBI" id="CHEBI:74502"/>
        <dbReference type="EC" id="2.1.1.193"/>
    </reaction>
</comment>
<evidence type="ECO:0000313" key="13">
    <source>
        <dbReference type="EMBL" id="AFH49689.1"/>
    </source>
</evidence>
<dbReference type="GO" id="GO:0070475">
    <property type="term" value="P:rRNA base methylation"/>
    <property type="evidence" value="ECO:0007669"/>
    <property type="project" value="TreeGrafter"/>
</dbReference>
<feature type="domain" description="Ribosomal RNA small subunit methyltransferase E methyltransferase" evidence="11">
    <location>
        <begin position="93"/>
        <end position="237"/>
    </location>
</feature>
<dbReference type="EMBL" id="CP003418">
    <property type="protein sequence ID" value="AFH49689.1"/>
    <property type="molecule type" value="Genomic_DNA"/>
</dbReference>
<reference evidence="13 14" key="1">
    <citation type="journal article" date="2012" name="Front. Microbiol.">
        <title>Complete genome of Ignavibacterium album, a metabolically versatile, flagellated, facultative anaerobe from the phylum Chlorobi.</title>
        <authorList>
            <person name="Liu Z."/>
            <person name="Frigaard N.-U."/>
            <person name="Vogl K."/>
            <person name="Iino T."/>
            <person name="Ohkuma M."/>
            <person name="Overmann J."/>
            <person name="Bryant D.A."/>
        </authorList>
    </citation>
    <scope>NUCLEOTIDE SEQUENCE [LARGE SCALE GENOMIC DNA]</scope>
    <source>
        <strain evidence="14">DSM 19864 / JCM 16511 / NBRC 101810 / Mat9-16</strain>
    </source>
</reference>
<dbReference type="InterPro" id="IPR006700">
    <property type="entry name" value="RsmE"/>
</dbReference>
<dbReference type="InterPro" id="IPR046886">
    <property type="entry name" value="RsmE_MTase_dom"/>
</dbReference>
<accession>I0AL32</accession>
<dbReference type="InterPro" id="IPR015947">
    <property type="entry name" value="PUA-like_sf"/>
</dbReference>
<proteinExistence type="inferred from homology"/>
<dbReference type="InterPro" id="IPR029028">
    <property type="entry name" value="Alpha/beta_knot_MTases"/>
</dbReference>
<dbReference type="SUPFAM" id="SSF88697">
    <property type="entry name" value="PUA domain-like"/>
    <property type="match status" value="1"/>
</dbReference>
<keyword evidence="3 10" id="KW-0963">Cytoplasm</keyword>
<evidence type="ECO:0000256" key="9">
    <source>
        <dbReference type="ARBA" id="ARBA00047944"/>
    </source>
</evidence>
<comment type="function">
    <text evidence="8 10">Specifically methylates the N3 position of the uracil ring of uridine 1498 (m3U1498) in 16S rRNA. Acts on the fully assembled 30S ribosomal subunit.</text>
</comment>
<dbReference type="InterPro" id="IPR046887">
    <property type="entry name" value="RsmE_PUA-like"/>
</dbReference>
<keyword evidence="4 10" id="KW-0698">rRNA processing</keyword>
<comment type="similarity">
    <text evidence="2 10">Belongs to the RNA methyltransferase RsmE family.</text>
</comment>
<evidence type="ECO:0000313" key="14">
    <source>
        <dbReference type="Proteomes" id="UP000007394"/>
    </source>
</evidence>
<dbReference type="EC" id="2.1.1.193" evidence="10"/>
<evidence type="ECO:0000259" key="12">
    <source>
        <dbReference type="Pfam" id="PF20260"/>
    </source>
</evidence>
<dbReference type="Pfam" id="PF04452">
    <property type="entry name" value="Methyltrans_RNA"/>
    <property type="match status" value="1"/>
</dbReference>
<evidence type="ECO:0000256" key="8">
    <source>
        <dbReference type="ARBA" id="ARBA00025699"/>
    </source>
</evidence>
<dbReference type="KEGG" id="ial:IALB_1984"/>
<protein>
    <recommendedName>
        <fullName evidence="10">Ribosomal RNA small subunit methyltransferase E</fullName>
        <ecNumber evidence="10">2.1.1.193</ecNumber>
    </recommendedName>
</protein>
<evidence type="ECO:0000259" key="11">
    <source>
        <dbReference type="Pfam" id="PF04452"/>
    </source>
</evidence>
<dbReference type="Proteomes" id="UP000007394">
    <property type="component" value="Chromosome"/>
</dbReference>
<dbReference type="PANTHER" id="PTHR30027">
    <property type="entry name" value="RIBOSOMAL RNA SMALL SUBUNIT METHYLTRANSFERASE E"/>
    <property type="match status" value="1"/>
</dbReference>
<dbReference type="Gene3D" id="3.40.1280.10">
    <property type="match status" value="1"/>
</dbReference>
<feature type="domain" description="Ribosomal RNA small subunit methyltransferase E PUA-like" evidence="12">
    <location>
        <begin position="31"/>
        <end position="77"/>
    </location>
</feature>
<evidence type="ECO:0000256" key="4">
    <source>
        <dbReference type="ARBA" id="ARBA00022552"/>
    </source>
</evidence>
<evidence type="ECO:0000256" key="5">
    <source>
        <dbReference type="ARBA" id="ARBA00022603"/>
    </source>
</evidence>
<dbReference type="NCBIfam" id="TIGR00046">
    <property type="entry name" value="RsmE family RNA methyltransferase"/>
    <property type="match status" value="1"/>
</dbReference>
<dbReference type="PANTHER" id="PTHR30027:SF3">
    <property type="entry name" value="16S RRNA (URACIL(1498)-N(3))-METHYLTRANSFERASE"/>
    <property type="match status" value="1"/>
</dbReference>
<dbReference type="Gene3D" id="2.40.240.20">
    <property type="entry name" value="Hypothetical PUA domain-like, domain 1"/>
    <property type="match status" value="1"/>
</dbReference>